<gene>
    <name evidence="1" type="ORF">RUMOBE_03491</name>
</gene>
<name>A5ZWU7_9FIRM</name>
<dbReference type="HOGENOM" id="CLU_3363588_0_0_9"/>
<sequence>MKRTIKEKEIITKKKVIIKKSSNDRLWLCWFCISW</sequence>
<evidence type="ECO:0000313" key="1">
    <source>
        <dbReference type="EMBL" id="EDM85975.1"/>
    </source>
</evidence>
<accession>A5ZWU7</accession>
<organism evidence="1 2">
    <name type="scientific">Blautia obeum ATCC 29174</name>
    <dbReference type="NCBI Taxonomy" id="411459"/>
    <lineage>
        <taxon>Bacteria</taxon>
        <taxon>Bacillati</taxon>
        <taxon>Bacillota</taxon>
        <taxon>Clostridia</taxon>
        <taxon>Lachnospirales</taxon>
        <taxon>Lachnospiraceae</taxon>
        <taxon>Blautia</taxon>
    </lineage>
</organism>
<comment type="caution">
    <text evidence="1">The sequence shown here is derived from an EMBL/GenBank/DDBJ whole genome shotgun (WGS) entry which is preliminary data.</text>
</comment>
<evidence type="ECO:0000313" key="2">
    <source>
        <dbReference type="Proteomes" id="UP000006002"/>
    </source>
</evidence>
<dbReference type="EMBL" id="AAVO02000021">
    <property type="protein sequence ID" value="EDM85975.1"/>
    <property type="molecule type" value="Genomic_DNA"/>
</dbReference>
<dbReference type="Proteomes" id="UP000006002">
    <property type="component" value="Unassembled WGS sequence"/>
</dbReference>
<reference evidence="1 2" key="2">
    <citation type="submission" date="2007-04" db="EMBL/GenBank/DDBJ databases">
        <title>Draft genome sequence of Ruminococcus obeum (ATCC 29174).</title>
        <authorList>
            <person name="Sudarsanam P."/>
            <person name="Ley R."/>
            <person name="Guruge J."/>
            <person name="Turnbaugh P.J."/>
            <person name="Mahowald M."/>
            <person name="Liep D."/>
            <person name="Gordon J."/>
        </authorList>
    </citation>
    <scope>NUCLEOTIDE SEQUENCE [LARGE SCALE GENOMIC DNA]</scope>
    <source>
        <strain evidence="1 2">ATCC 29174</strain>
    </source>
</reference>
<reference evidence="1 2" key="1">
    <citation type="submission" date="2007-03" db="EMBL/GenBank/DDBJ databases">
        <authorList>
            <person name="Fulton L."/>
            <person name="Clifton S."/>
            <person name="Fulton B."/>
            <person name="Xu J."/>
            <person name="Minx P."/>
            <person name="Pepin K.H."/>
            <person name="Johnson M."/>
            <person name="Thiruvilangam P."/>
            <person name="Bhonagiri V."/>
            <person name="Nash W.E."/>
            <person name="Mardis E.R."/>
            <person name="Wilson R.K."/>
        </authorList>
    </citation>
    <scope>NUCLEOTIDE SEQUENCE [LARGE SCALE GENOMIC DNA]</scope>
    <source>
        <strain evidence="1 2">ATCC 29174</strain>
    </source>
</reference>
<protein>
    <submittedName>
        <fullName evidence="1">Uncharacterized protein</fullName>
    </submittedName>
</protein>
<dbReference type="AlphaFoldDB" id="A5ZWU7"/>
<proteinExistence type="predicted"/>